<evidence type="ECO:0000313" key="5">
    <source>
        <dbReference type="EMBL" id="RKQ83644.1"/>
    </source>
</evidence>
<feature type="domain" description="HPr" evidence="4">
    <location>
        <begin position="1"/>
        <end position="89"/>
    </location>
</feature>
<dbReference type="Pfam" id="PF00381">
    <property type="entry name" value="PTS-HPr"/>
    <property type="match status" value="1"/>
</dbReference>
<dbReference type="InterPro" id="IPR035895">
    <property type="entry name" value="HPr-like_sf"/>
</dbReference>
<gene>
    <name evidence="5" type="ORF">C7438_1674</name>
</gene>
<dbReference type="PROSITE" id="PS51350">
    <property type="entry name" value="PTS_HPR_DOM"/>
    <property type="match status" value="1"/>
</dbReference>
<protein>
    <recommendedName>
        <fullName evidence="2">Phosphocarrier protein HPr</fullName>
    </recommendedName>
</protein>
<comment type="function">
    <text evidence="1">General (non sugar-specific) component of the phosphoenolpyruvate-dependent sugar phosphotransferase system (sugar PTS). This major carbohydrate active-transport system catalyzes the phosphorylation of incoming sugar substrates concomitantly with their translocation across the cell membrane. The phosphoryl group from phosphoenolpyruvate (PEP) is transferred to the phosphoryl carrier protein HPr by enzyme I. Phospho-HPr then transfers it to the PTS EIIA domain.</text>
</comment>
<name>A0A660KV56_9BACL</name>
<evidence type="ECO:0000256" key="3">
    <source>
        <dbReference type="ARBA" id="ARBA00022597"/>
    </source>
</evidence>
<evidence type="ECO:0000256" key="2">
    <source>
        <dbReference type="ARBA" id="ARBA00020422"/>
    </source>
</evidence>
<keyword evidence="3" id="KW-0762">Sugar transport</keyword>
<dbReference type="InterPro" id="IPR000032">
    <property type="entry name" value="HPr-like"/>
</dbReference>
<keyword evidence="6" id="KW-1185">Reference proteome</keyword>
<dbReference type="PANTHER" id="PTHR33705:SF1">
    <property type="entry name" value="PHOSPHOCARRIER PROTEIN HPR"/>
    <property type="match status" value="1"/>
</dbReference>
<keyword evidence="3" id="KW-0813">Transport</keyword>
<dbReference type="SUPFAM" id="SSF55594">
    <property type="entry name" value="HPr-like"/>
    <property type="match status" value="1"/>
</dbReference>
<dbReference type="Proteomes" id="UP000267019">
    <property type="component" value="Unassembled WGS sequence"/>
</dbReference>
<evidence type="ECO:0000313" key="6">
    <source>
        <dbReference type="Proteomes" id="UP000267019"/>
    </source>
</evidence>
<dbReference type="InterPro" id="IPR050399">
    <property type="entry name" value="HPr"/>
</dbReference>
<evidence type="ECO:0000256" key="1">
    <source>
        <dbReference type="ARBA" id="ARBA00003681"/>
    </source>
</evidence>
<proteinExistence type="predicted"/>
<evidence type="ECO:0000259" key="4">
    <source>
        <dbReference type="PROSITE" id="PS51350"/>
    </source>
</evidence>
<dbReference type="PANTHER" id="PTHR33705">
    <property type="entry name" value="PHOSPHOCARRIER PROTEIN HPR"/>
    <property type="match status" value="1"/>
</dbReference>
<dbReference type="EMBL" id="RBIJ01000006">
    <property type="protein sequence ID" value="RKQ83644.1"/>
    <property type="molecule type" value="Genomic_DNA"/>
</dbReference>
<sequence>MRMAEVTLERCLGLEDLVALVDLAESFSSEIYLHKGGVHVNVKSLLGLACVPLRRGERFTLVLHGTDEEEALGKLVRFFSASGSSCREG</sequence>
<reference evidence="5 6" key="1">
    <citation type="submission" date="2018-10" db="EMBL/GenBank/DDBJ databases">
        <title>Genomic Encyclopedia of Type Strains, Phase IV (KMG-IV): sequencing the most valuable type-strain genomes for metagenomic binning, comparative biology and taxonomic classification.</title>
        <authorList>
            <person name="Goeker M."/>
        </authorList>
    </citation>
    <scope>NUCLEOTIDE SEQUENCE [LARGE SCALE GENOMIC DNA]</scope>
    <source>
        <strain evidence="5 6">DSM 22653</strain>
    </source>
</reference>
<comment type="caution">
    <text evidence="5">The sequence shown here is derived from an EMBL/GenBank/DDBJ whole genome shotgun (WGS) entry which is preliminary data.</text>
</comment>
<organism evidence="5 6">
    <name type="scientific">Brockia lithotrophica</name>
    <dbReference type="NCBI Taxonomy" id="933949"/>
    <lineage>
        <taxon>Bacteria</taxon>
        <taxon>Bacillati</taxon>
        <taxon>Bacillota</taxon>
        <taxon>Bacilli</taxon>
        <taxon>Bacillales</taxon>
        <taxon>Bacillales Family X. Incertae Sedis</taxon>
        <taxon>Brockia</taxon>
    </lineage>
</organism>
<accession>A0A660KV56</accession>
<dbReference type="Gene3D" id="3.30.1340.10">
    <property type="entry name" value="HPr-like"/>
    <property type="match status" value="1"/>
</dbReference>
<dbReference type="AlphaFoldDB" id="A0A660KV56"/>